<name>A0A2P5Y6T7_GOSBA</name>
<dbReference type="Pfam" id="PF01266">
    <property type="entry name" value="DAO"/>
    <property type="match status" value="2"/>
</dbReference>
<feature type="domain" description="FAD dependent oxidoreductase" evidence="6">
    <location>
        <begin position="9"/>
        <end position="59"/>
    </location>
</feature>
<evidence type="ECO:0000256" key="1">
    <source>
        <dbReference type="ARBA" id="ARBA00001974"/>
    </source>
</evidence>
<dbReference type="PANTHER" id="PTHR10961:SF7">
    <property type="entry name" value="FAD DEPENDENT OXIDOREDUCTASE DOMAIN-CONTAINING PROTEIN"/>
    <property type="match status" value="1"/>
</dbReference>
<reference evidence="7 8" key="1">
    <citation type="submission" date="2015-01" db="EMBL/GenBank/DDBJ databases">
        <title>Genome of allotetraploid Gossypium barbadense reveals genomic plasticity and fiber elongation in cotton evolution.</title>
        <authorList>
            <person name="Chen X."/>
            <person name="Liu X."/>
            <person name="Zhao B."/>
            <person name="Zheng H."/>
            <person name="Hu Y."/>
            <person name="Lu G."/>
            <person name="Yang C."/>
            <person name="Chen J."/>
            <person name="Shan C."/>
            <person name="Zhang L."/>
            <person name="Zhou Y."/>
            <person name="Wang L."/>
            <person name="Guo W."/>
            <person name="Bai Y."/>
            <person name="Ruan J."/>
            <person name="Shangguan X."/>
            <person name="Mao Y."/>
            <person name="Jiang J."/>
            <person name="Zhu Y."/>
            <person name="Lei J."/>
            <person name="Kang H."/>
            <person name="Chen S."/>
            <person name="He X."/>
            <person name="Wang R."/>
            <person name="Wang Y."/>
            <person name="Chen J."/>
            <person name="Wang L."/>
            <person name="Yu S."/>
            <person name="Wang B."/>
            <person name="Wei J."/>
            <person name="Song S."/>
            <person name="Lu X."/>
            <person name="Gao Z."/>
            <person name="Gu W."/>
            <person name="Deng X."/>
            <person name="Ma D."/>
            <person name="Wang S."/>
            <person name="Liang W."/>
            <person name="Fang L."/>
            <person name="Cai C."/>
            <person name="Zhu X."/>
            <person name="Zhou B."/>
            <person name="Zhang Y."/>
            <person name="Chen Z."/>
            <person name="Xu S."/>
            <person name="Zhu R."/>
            <person name="Wang S."/>
            <person name="Zhang T."/>
            <person name="Zhao G."/>
        </authorList>
    </citation>
    <scope>NUCLEOTIDE SEQUENCE [LARGE SCALE GENOMIC DNA]</scope>
    <source>
        <strain evidence="8">cv. Xinhai21</strain>
        <tissue evidence="7">Leaf</tissue>
    </source>
</reference>
<dbReference type="OrthoDB" id="424974at2759"/>
<comment type="cofactor">
    <cofactor evidence="1">
        <name>FAD</name>
        <dbReference type="ChEBI" id="CHEBI:57692"/>
    </cofactor>
</comment>
<organism evidence="7 8">
    <name type="scientific">Gossypium barbadense</name>
    <name type="common">Sea Island cotton</name>
    <name type="synonym">Hibiscus barbadensis</name>
    <dbReference type="NCBI Taxonomy" id="3634"/>
    <lineage>
        <taxon>Eukaryota</taxon>
        <taxon>Viridiplantae</taxon>
        <taxon>Streptophyta</taxon>
        <taxon>Embryophyta</taxon>
        <taxon>Tracheophyta</taxon>
        <taxon>Spermatophyta</taxon>
        <taxon>Magnoliopsida</taxon>
        <taxon>eudicotyledons</taxon>
        <taxon>Gunneridae</taxon>
        <taxon>Pentapetalae</taxon>
        <taxon>rosids</taxon>
        <taxon>malvids</taxon>
        <taxon>Malvales</taxon>
        <taxon>Malvaceae</taxon>
        <taxon>Malvoideae</taxon>
        <taxon>Gossypium</taxon>
    </lineage>
</organism>
<dbReference type="InterPro" id="IPR045170">
    <property type="entry name" value="MTOX"/>
</dbReference>
<protein>
    <recommendedName>
        <fullName evidence="6">FAD dependent oxidoreductase domain-containing protein</fullName>
    </recommendedName>
</protein>
<evidence type="ECO:0000256" key="3">
    <source>
        <dbReference type="ARBA" id="ARBA00022630"/>
    </source>
</evidence>
<keyword evidence="3" id="KW-0285">Flavoprotein</keyword>
<keyword evidence="4" id="KW-0274">FAD</keyword>
<dbReference type="GO" id="GO:0008115">
    <property type="term" value="F:sarcosine oxidase activity"/>
    <property type="evidence" value="ECO:0007669"/>
    <property type="project" value="TreeGrafter"/>
</dbReference>
<accession>A0A2P5Y6T7</accession>
<comment type="similarity">
    <text evidence="2">Belongs to the MSOX/MTOX family.</text>
</comment>
<evidence type="ECO:0000313" key="7">
    <source>
        <dbReference type="EMBL" id="PPS11310.1"/>
    </source>
</evidence>
<dbReference type="GO" id="GO:0050660">
    <property type="term" value="F:flavin adenine dinucleotide binding"/>
    <property type="evidence" value="ECO:0007669"/>
    <property type="project" value="InterPro"/>
</dbReference>
<dbReference type="PANTHER" id="PTHR10961">
    <property type="entry name" value="PEROXISOMAL SARCOSINE OXIDASE"/>
    <property type="match status" value="1"/>
</dbReference>
<sequence length="373" mass="42023">MGYSDFEFDVIVVGAGVMGSSTAYQLAKRGQKTLLLEQFDFLHHQSSSHGDSRTIRATYPEDYYFGLVYFKAQQFDMGPSDTKSLLLVIATCRKNTFPYQVLNHRQVIDILEDWIGVSCELGGIIKPTKAVSMFQMLAFKNGACLKDNIKVVSINKDGDQGLKVAASNGEIFWGKKCVVTVGDWMRNLVKMVCDIEFPIQPLEANVCYWRIKDGHEVEYAIGNDFLMFTSYGHSHIFGTPLLEYSGLIKVAIHEGYQCNPDKRPWGLKLLPDSLKQQIEQRFKGKVDSSKPVMIQLCVHSMTPDKDFMIDILGGVFRKDVVIGGGFSGYGFKTSPTIRRILTDLGFRITRFEENPKGNIKEYEDQVGLLKSTL</sequence>
<dbReference type="Proteomes" id="UP000239757">
    <property type="component" value="Unassembled WGS sequence"/>
</dbReference>
<dbReference type="EMBL" id="KZ663611">
    <property type="protein sequence ID" value="PPS11310.1"/>
    <property type="molecule type" value="Genomic_DNA"/>
</dbReference>
<dbReference type="InterPro" id="IPR006076">
    <property type="entry name" value="FAD-dep_OxRdtase"/>
</dbReference>
<evidence type="ECO:0000313" key="8">
    <source>
        <dbReference type="Proteomes" id="UP000239757"/>
    </source>
</evidence>
<proteinExistence type="inferred from homology"/>
<dbReference type="AlphaFoldDB" id="A0A2P5Y6T7"/>
<evidence type="ECO:0000256" key="2">
    <source>
        <dbReference type="ARBA" id="ARBA00010989"/>
    </source>
</evidence>
<evidence type="ECO:0000259" key="6">
    <source>
        <dbReference type="Pfam" id="PF01266"/>
    </source>
</evidence>
<dbReference type="SUPFAM" id="SSF54373">
    <property type="entry name" value="FAD-linked reductases, C-terminal domain"/>
    <property type="match status" value="1"/>
</dbReference>
<feature type="domain" description="FAD dependent oxidoreductase" evidence="6">
    <location>
        <begin position="91"/>
        <end position="344"/>
    </location>
</feature>
<dbReference type="InterPro" id="IPR036188">
    <property type="entry name" value="FAD/NAD-bd_sf"/>
</dbReference>
<dbReference type="Gene3D" id="3.30.9.10">
    <property type="entry name" value="D-Amino Acid Oxidase, subunit A, domain 2"/>
    <property type="match status" value="1"/>
</dbReference>
<evidence type="ECO:0000256" key="4">
    <source>
        <dbReference type="ARBA" id="ARBA00022827"/>
    </source>
</evidence>
<dbReference type="Gene3D" id="3.50.50.60">
    <property type="entry name" value="FAD/NAD(P)-binding domain"/>
    <property type="match status" value="1"/>
</dbReference>
<dbReference type="SUPFAM" id="SSF51905">
    <property type="entry name" value="FAD/NAD(P)-binding domain"/>
    <property type="match status" value="1"/>
</dbReference>
<keyword evidence="5" id="KW-0560">Oxidoreductase</keyword>
<evidence type="ECO:0000256" key="5">
    <source>
        <dbReference type="ARBA" id="ARBA00023002"/>
    </source>
</evidence>
<gene>
    <name evidence="7" type="ORF">GOBAR_AA09340</name>
</gene>